<dbReference type="InterPro" id="IPR048940">
    <property type="entry name" value="ATG5_HBR"/>
</dbReference>
<evidence type="ECO:0000313" key="10">
    <source>
        <dbReference type="EMBL" id="MQM18948.1"/>
    </source>
</evidence>
<proteinExistence type="inferred from homology"/>
<evidence type="ECO:0000259" key="8">
    <source>
        <dbReference type="Pfam" id="PF20637"/>
    </source>
</evidence>
<dbReference type="GO" id="GO:0006995">
    <property type="term" value="P:cellular response to nitrogen starvation"/>
    <property type="evidence" value="ECO:0007669"/>
    <property type="project" value="TreeGrafter"/>
</dbReference>
<feature type="region of interest" description="Disordered" evidence="6">
    <location>
        <begin position="316"/>
        <end position="356"/>
    </location>
</feature>
<comment type="similarity">
    <text evidence="1 5">Belongs to the ATG5 family.</text>
</comment>
<keyword evidence="5" id="KW-0813">Transport</keyword>
<feature type="domain" description="Autophagy protein ATG5 alpha-helical bundle region" evidence="8">
    <location>
        <begin position="156"/>
        <end position="212"/>
    </location>
</feature>
<evidence type="ECO:0000256" key="6">
    <source>
        <dbReference type="SAM" id="MobiDB-lite"/>
    </source>
</evidence>
<feature type="compositionally biased region" description="Polar residues" evidence="6">
    <location>
        <begin position="334"/>
        <end position="350"/>
    </location>
</feature>
<dbReference type="InterPro" id="IPR048939">
    <property type="entry name" value="ATG5_UblA"/>
</dbReference>
<dbReference type="Pfam" id="PF04106">
    <property type="entry name" value="ATG5_UblB"/>
    <property type="match status" value="1"/>
</dbReference>
<gene>
    <name evidence="10" type="ORF">Taro_051949</name>
</gene>
<keyword evidence="2 5" id="KW-1017">Isopeptide bond</keyword>
<comment type="subunit">
    <text evidence="5">Conjugated with ATG12.</text>
</comment>
<dbReference type="GO" id="GO:0034727">
    <property type="term" value="P:piecemeal microautophagy of the nucleus"/>
    <property type="evidence" value="ECO:0007669"/>
    <property type="project" value="TreeGrafter"/>
</dbReference>
<evidence type="ECO:0000256" key="4">
    <source>
        <dbReference type="ARBA" id="ARBA00023006"/>
    </source>
</evidence>
<dbReference type="InterPro" id="IPR042526">
    <property type="entry name" value="Atg5_HR"/>
</dbReference>
<evidence type="ECO:0000256" key="5">
    <source>
        <dbReference type="RuleBase" id="RU361202"/>
    </source>
</evidence>
<dbReference type="PANTHER" id="PTHR13040:SF2">
    <property type="entry name" value="AUTOPHAGY PROTEIN 5"/>
    <property type="match status" value="1"/>
</dbReference>
<dbReference type="PANTHER" id="PTHR13040">
    <property type="entry name" value="AUTOPHAGY PROTEIN 5"/>
    <property type="match status" value="1"/>
</dbReference>
<dbReference type="GO" id="GO:0034274">
    <property type="term" value="C:Atg12-Atg5-Atg16 complex"/>
    <property type="evidence" value="ECO:0007669"/>
    <property type="project" value="TreeGrafter"/>
</dbReference>
<dbReference type="FunFam" id="3.10.20.620:FF:000002">
    <property type="entry name" value="Autophagy protein 5"/>
    <property type="match status" value="1"/>
</dbReference>
<dbReference type="OrthoDB" id="272162at2759"/>
<keyword evidence="11" id="KW-1185">Reference proteome</keyword>
<dbReference type="AlphaFoldDB" id="A0A843XH68"/>
<feature type="domain" description="Autophagy protein ATG5 UblA" evidence="9">
    <location>
        <begin position="49"/>
        <end position="142"/>
    </location>
</feature>
<sequence>MLGFALAPIKGRSESPPEEGGGGGGADWVVLPRASDTMEMCSEEAAKYVWEGAIPLQIHLHESEVTTLPAPPPALVLGSRIGYLPLLIPLLKPHFYSTLPPGVDTVWFDYKGLPLKWYVPTGVLFDLLCPEPERPWNLTVHFRSYPADSLTPCDGEENVKWSFINSLKEAAYIINGNCKSIMNMSQADQFELWQSVLKGTLDSYCKVSSRLKLGVLREDCKVRTSLQSHLGVNESSIIPNQTVAAAGRIPVRWYIRSVGDADDLEDIDAIDRWEEISYINRPVENHVEGSLFTLRDAMESLLPDCFEPPSSVCDSKLSTEVGGEGHDLKPTGPKTLSGSQNAGLEESSNAKSHDQHTNQKAKIMLIRIQGITLDWEVPFAWVVNNLMNPDYFLHISVFVSVSSQ</sequence>
<evidence type="ECO:0000313" key="11">
    <source>
        <dbReference type="Proteomes" id="UP000652761"/>
    </source>
</evidence>
<dbReference type="GO" id="GO:0019776">
    <property type="term" value="F:Atg8-family ligase activity"/>
    <property type="evidence" value="ECO:0007669"/>
    <property type="project" value="TreeGrafter"/>
</dbReference>
<reference evidence="10" key="1">
    <citation type="submission" date="2017-07" db="EMBL/GenBank/DDBJ databases">
        <title>Taro Niue Genome Assembly and Annotation.</title>
        <authorList>
            <person name="Atibalentja N."/>
            <person name="Keating K."/>
            <person name="Fields C.J."/>
        </authorList>
    </citation>
    <scope>NUCLEOTIDE SEQUENCE</scope>
    <source>
        <strain evidence="10">Niue_2</strain>
        <tissue evidence="10">Leaf</tissue>
    </source>
</reference>
<dbReference type="Gene3D" id="3.10.20.620">
    <property type="match status" value="1"/>
</dbReference>
<keyword evidence="3 5" id="KW-0832">Ubl conjugation</keyword>
<dbReference type="Gene3D" id="3.10.20.90">
    <property type="entry name" value="Phosphatidylinositol 3-kinase Catalytic Subunit, Chain A, domain 1"/>
    <property type="match status" value="1"/>
</dbReference>
<evidence type="ECO:0000256" key="2">
    <source>
        <dbReference type="ARBA" id="ARBA00022499"/>
    </source>
</evidence>
<dbReference type="InterPro" id="IPR042527">
    <property type="entry name" value="Atg5_UblA_dom_sf"/>
</dbReference>
<name>A0A843XH68_COLES</name>
<dbReference type="GO" id="GO:0061908">
    <property type="term" value="C:phagophore"/>
    <property type="evidence" value="ECO:0007669"/>
    <property type="project" value="TreeGrafter"/>
</dbReference>
<dbReference type="Pfam" id="PF20638">
    <property type="entry name" value="ATG5_UblA"/>
    <property type="match status" value="1"/>
</dbReference>
<comment type="function">
    <text evidence="5">Required for autophagy.</text>
</comment>
<evidence type="ECO:0000256" key="3">
    <source>
        <dbReference type="ARBA" id="ARBA00022843"/>
    </source>
</evidence>
<evidence type="ECO:0000259" key="7">
    <source>
        <dbReference type="Pfam" id="PF04106"/>
    </source>
</evidence>
<dbReference type="InterPro" id="IPR007239">
    <property type="entry name" value="Atg5"/>
</dbReference>
<dbReference type="EMBL" id="NMUH01008542">
    <property type="protein sequence ID" value="MQM18948.1"/>
    <property type="molecule type" value="Genomic_DNA"/>
</dbReference>
<keyword evidence="4 5" id="KW-0072">Autophagy</keyword>
<dbReference type="GO" id="GO:0044233">
    <property type="term" value="C:mitochondria-associated endoplasmic reticulum membrane contact site"/>
    <property type="evidence" value="ECO:0007669"/>
    <property type="project" value="TreeGrafter"/>
</dbReference>
<dbReference type="GO" id="GO:0034045">
    <property type="term" value="C:phagophore assembly site membrane"/>
    <property type="evidence" value="ECO:0007669"/>
    <property type="project" value="TreeGrafter"/>
</dbReference>
<organism evidence="10 11">
    <name type="scientific">Colocasia esculenta</name>
    <name type="common">Wild taro</name>
    <name type="synonym">Arum esculentum</name>
    <dbReference type="NCBI Taxonomy" id="4460"/>
    <lineage>
        <taxon>Eukaryota</taxon>
        <taxon>Viridiplantae</taxon>
        <taxon>Streptophyta</taxon>
        <taxon>Embryophyta</taxon>
        <taxon>Tracheophyta</taxon>
        <taxon>Spermatophyta</taxon>
        <taxon>Magnoliopsida</taxon>
        <taxon>Liliopsida</taxon>
        <taxon>Araceae</taxon>
        <taxon>Aroideae</taxon>
        <taxon>Colocasieae</taxon>
        <taxon>Colocasia</taxon>
    </lineage>
</organism>
<comment type="caution">
    <text evidence="10">The sequence shown here is derived from an EMBL/GenBank/DDBJ whole genome shotgun (WGS) entry which is preliminary data.</text>
</comment>
<dbReference type="GO" id="GO:0000422">
    <property type="term" value="P:autophagy of mitochondrion"/>
    <property type="evidence" value="ECO:0007669"/>
    <property type="project" value="TreeGrafter"/>
</dbReference>
<dbReference type="InterPro" id="IPR048318">
    <property type="entry name" value="ATG5_UblB"/>
</dbReference>
<protein>
    <recommendedName>
        <fullName evidence="5">Autophagy protein 5</fullName>
    </recommendedName>
</protein>
<evidence type="ECO:0000259" key="9">
    <source>
        <dbReference type="Pfam" id="PF20638"/>
    </source>
</evidence>
<dbReference type="GO" id="GO:0005776">
    <property type="term" value="C:autophagosome"/>
    <property type="evidence" value="ECO:0007669"/>
    <property type="project" value="TreeGrafter"/>
</dbReference>
<dbReference type="Gene3D" id="1.10.246.190">
    <property type="entry name" value="Autophagy protein Apg5, helix rich domain"/>
    <property type="match status" value="1"/>
</dbReference>
<dbReference type="Pfam" id="PF20637">
    <property type="entry name" value="ATG5_HBR"/>
    <property type="match status" value="1"/>
</dbReference>
<feature type="domain" description="Autophagy protein ATG5 UblB" evidence="7">
    <location>
        <begin position="248"/>
        <end position="397"/>
    </location>
</feature>
<dbReference type="Proteomes" id="UP000652761">
    <property type="component" value="Unassembled WGS sequence"/>
</dbReference>
<comment type="subcellular location">
    <subcellularLocation>
        <location evidence="5">Cytoplasm</location>
    </subcellularLocation>
</comment>
<accession>A0A843XH68</accession>
<keyword evidence="5" id="KW-0963">Cytoplasm</keyword>
<evidence type="ECO:0000256" key="1">
    <source>
        <dbReference type="ARBA" id="ARBA00006910"/>
    </source>
</evidence>